<dbReference type="OrthoDB" id="2381526at2759"/>
<keyword evidence="3" id="KW-1185">Reference proteome</keyword>
<feature type="compositionally biased region" description="Polar residues" evidence="1">
    <location>
        <begin position="7"/>
        <end position="56"/>
    </location>
</feature>
<dbReference type="EMBL" id="CAJVPK010000146">
    <property type="protein sequence ID" value="CAG8459544.1"/>
    <property type="molecule type" value="Genomic_DNA"/>
</dbReference>
<gene>
    <name evidence="2" type="ORF">DEBURN_LOCUS2604</name>
</gene>
<reference evidence="2" key="1">
    <citation type="submission" date="2021-06" db="EMBL/GenBank/DDBJ databases">
        <authorList>
            <person name="Kallberg Y."/>
            <person name="Tangrot J."/>
            <person name="Rosling A."/>
        </authorList>
    </citation>
    <scope>NUCLEOTIDE SEQUENCE</scope>
    <source>
        <strain evidence="2">AZ414A</strain>
    </source>
</reference>
<protein>
    <submittedName>
        <fullName evidence="2">11734_t:CDS:1</fullName>
    </submittedName>
</protein>
<comment type="caution">
    <text evidence="2">The sequence shown here is derived from an EMBL/GenBank/DDBJ whole genome shotgun (WGS) entry which is preliminary data.</text>
</comment>
<proteinExistence type="predicted"/>
<evidence type="ECO:0000256" key="1">
    <source>
        <dbReference type="SAM" id="MobiDB-lite"/>
    </source>
</evidence>
<name>A0A9N8YW22_9GLOM</name>
<dbReference type="AlphaFoldDB" id="A0A9N8YW22"/>
<organism evidence="2 3">
    <name type="scientific">Diversispora eburnea</name>
    <dbReference type="NCBI Taxonomy" id="1213867"/>
    <lineage>
        <taxon>Eukaryota</taxon>
        <taxon>Fungi</taxon>
        <taxon>Fungi incertae sedis</taxon>
        <taxon>Mucoromycota</taxon>
        <taxon>Glomeromycotina</taxon>
        <taxon>Glomeromycetes</taxon>
        <taxon>Diversisporales</taxon>
        <taxon>Diversisporaceae</taxon>
        <taxon>Diversispora</taxon>
    </lineage>
</organism>
<sequence>MSETRRLAVSSSIRPSTIYTSNPLSRDRPISSSRPLSTHSTRPYSSIQDNSKLSFQSSSRPSTIYISANVSQSFKVVRRQRQRKPSRRGTHNVLNQTLDNFYNTLRRTKTYQTVKSAKKWVNEYESYRKSVILEEKEYENYRFSMIIYDDENNSSISPVTKRQSRLSPLSTSTTLGREQQMINRYQNSLSNNQKHKVTEPLYSNYF</sequence>
<dbReference type="Proteomes" id="UP000789706">
    <property type="component" value="Unassembled WGS sequence"/>
</dbReference>
<evidence type="ECO:0000313" key="2">
    <source>
        <dbReference type="EMBL" id="CAG8459544.1"/>
    </source>
</evidence>
<accession>A0A9N8YW22</accession>
<evidence type="ECO:0000313" key="3">
    <source>
        <dbReference type="Proteomes" id="UP000789706"/>
    </source>
</evidence>
<feature type="region of interest" description="Disordered" evidence="1">
    <location>
        <begin position="1"/>
        <end position="56"/>
    </location>
</feature>